<dbReference type="OrthoDB" id="5465469at2"/>
<name>A0A4Q4KMB0_9FLAO</name>
<evidence type="ECO:0000313" key="2">
    <source>
        <dbReference type="Proteomes" id="UP000293952"/>
    </source>
</evidence>
<accession>A0A4Q4KMB0</accession>
<keyword evidence="2" id="KW-1185">Reference proteome</keyword>
<dbReference type="AlphaFoldDB" id="A0A4Q4KMB0"/>
<comment type="caution">
    <text evidence="1">The sequence shown here is derived from an EMBL/GenBank/DDBJ whole genome shotgun (WGS) entry which is preliminary data.</text>
</comment>
<proteinExistence type="predicted"/>
<gene>
    <name evidence="1" type="ORF">ERX46_03875</name>
</gene>
<sequence length="313" mass="36266">MIDFFSRIYSSIENKNPFLSKIKFYGAQRTIIKLLANFFVPVYLRTSKSKSYKLVNNQKSDLIVSLTTFPARINKIWIVIECMLRQTHTPDRIILWLSKEQFKDLNLLPKRLLKLRERGLEIELCDGDLRSHKKYVYTLRNFPDSHFITVDDDFLYPSSLIEELMIEHQKNPSFILCHRAHMMTSNNEKLDSYNKWTKEYKGSSTSKNVLFTSGGGTFFPAHSLGKEAANENVFMDICRLADDVWLNAMSKLQGTTIYKIESKYNVNIPIMITSNISLSAENVDDNQNDVQINAVRTHYYKTVNKGIFTGVVD</sequence>
<dbReference type="EMBL" id="SETE01000002">
    <property type="protein sequence ID" value="RYM34521.1"/>
    <property type="molecule type" value="Genomic_DNA"/>
</dbReference>
<evidence type="ECO:0000313" key="1">
    <source>
        <dbReference type="EMBL" id="RYM34521.1"/>
    </source>
</evidence>
<protein>
    <recommendedName>
        <fullName evidence="3">Glycosyltransferase</fullName>
    </recommendedName>
</protein>
<dbReference type="RefSeq" id="WP_130092530.1">
    <property type="nucleotide sequence ID" value="NZ_SETE01000002.1"/>
</dbReference>
<reference evidence="1 2" key="1">
    <citation type="submission" date="2019-02" db="EMBL/GenBank/DDBJ databases">
        <title>Genome sequence of the sea-ice species Brumimicrobium glaciale.</title>
        <authorList>
            <person name="Bowman J.P."/>
        </authorList>
    </citation>
    <scope>NUCLEOTIDE SEQUENCE [LARGE SCALE GENOMIC DNA]</scope>
    <source>
        <strain evidence="1 2">IC156</strain>
    </source>
</reference>
<dbReference type="InterPro" id="IPR029044">
    <property type="entry name" value="Nucleotide-diphossugar_trans"/>
</dbReference>
<evidence type="ECO:0008006" key="3">
    <source>
        <dbReference type="Google" id="ProtNLM"/>
    </source>
</evidence>
<dbReference type="Proteomes" id="UP000293952">
    <property type="component" value="Unassembled WGS sequence"/>
</dbReference>
<organism evidence="1 2">
    <name type="scientific">Brumimicrobium glaciale</name>
    <dbReference type="NCBI Taxonomy" id="200475"/>
    <lineage>
        <taxon>Bacteria</taxon>
        <taxon>Pseudomonadati</taxon>
        <taxon>Bacteroidota</taxon>
        <taxon>Flavobacteriia</taxon>
        <taxon>Flavobacteriales</taxon>
        <taxon>Crocinitomicaceae</taxon>
        <taxon>Brumimicrobium</taxon>
    </lineage>
</organism>
<dbReference type="SUPFAM" id="SSF53448">
    <property type="entry name" value="Nucleotide-diphospho-sugar transferases"/>
    <property type="match status" value="1"/>
</dbReference>